<proteinExistence type="predicted"/>
<dbReference type="Proteomes" id="UP001597145">
    <property type="component" value="Unassembled WGS sequence"/>
</dbReference>
<dbReference type="InterPro" id="IPR016181">
    <property type="entry name" value="Acyl_CoA_acyltransferase"/>
</dbReference>
<dbReference type="PANTHER" id="PTHR43877">
    <property type="entry name" value="AMINOALKYLPHOSPHONATE N-ACETYLTRANSFERASE-RELATED-RELATED"/>
    <property type="match status" value="1"/>
</dbReference>
<organism evidence="4 5">
    <name type="scientific">Pseudonocardia aurantiaca</name>
    <dbReference type="NCBI Taxonomy" id="75290"/>
    <lineage>
        <taxon>Bacteria</taxon>
        <taxon>Bacillati</taxon>
        <taxon>Actinomycetota</taxon>
        <taxon>Actinomycetes</taxon>
        <taxon>Pseudonocardiales</taxon>
        <taxon>Pseudonocardiaceae</taxon>
        <taxon>Pseudonocardia</taxon>
    </lineage>
</organism>
<keyword evidence="1 4" id="KW-0808">Transferase</keyword>
<dbReference type="Gene3D" id="3.40.630.30">
    <property type="match status" value="1"/>
</dbReference>
<comment type="caution">
    <text evidence="4">The sequence shown here is derived from an EMBL/GenBank/DDBJ whole genome shotgun (WGS) entry which is preliminary data.</text>
</comment>
<dbReference type="InterPro" id="IPR000182">
    <property type="entry name" value="GNAT_dom"/>
</dbReference>
<sequence>MTECQVIVRPATLEDEPVVYQLAANMATSFAVERRAFRNSFVSLIEADEAFVFVADVGGRVGGYLLGFTHLTFYANGPVAWVEEIAVQPQLRRQRLGALLMAEFESQATAAGAALIALATRRAASFYDAIGYEPSATYFRKKL</sequence>
<keyword evidence="5" id="KW-1185">Reference proteome</keyword>
<dbReference type="Pfam" id="PF13508">
    <property type="entry name" value="Acetyltransf_7"/>
    <property type="match status" value="1"/>
</dbReference>
<dbReference type="InterPro" id="IPR050832">
    <property type="entry name" value="Bact_Acetyltransf"/>
</dbReference>
<gene>
    <name evidence="4" type="ORF">ACFSCY_34575</name>
</gene>
<evidence type="ECO:0000256" key="2">
    <source>
        <dbReference type="ARBA" id="ARBA00023315"/>
    </source>
</evidence>
<evidence type="ECO:0000259" key="3">
    <source>
        <dbReference type="PROSITE" id="PS51186"/>
    </source>
</evidence>
<dbReference type="CDD" id="cd04301">
    <property type="entry name" value="NAT_SF"/>
    <property type="match status" value="1"/>
</dbReference>
<dbReference type="PROSITE" id="PS51186">
    <property type="entry name" value="GNAT"/>
    <property type="match status" value="1"/>
</dbReference>
<evidence type="ECO:0000313" key="5">
    <source>
        <dbReference type="Proteomes" id="UP001597145"/>
    </source>
</evidence>
<accession>A0ABW4FX79</accession>
<dbReference type="RefSeq" id="WP_343988673.1">
    <property type="nucleotide sequence ID" value="NZ_BAAAJG010000030.1"/>
</dbReference>
<feature type="domain" description="N-acetyltransferase" evidence="3">
    <location>
        <begin position="6"/>
        <end position="143"/>
    </location>
</feature>
<reference evidence="5" key="1">
    <citation type="journal article" date="2019" name="Int. J. Syst. Evol. Microbiol.">
        <title>The Global Catalogue of Microorganisms (GCM) 10K type strain sequencing project: providing services to taxonomists for standard genome sequencing and annotation.</title>
        <authorList>
            <consortium name="The Broad Institute Genomics Platform"/>
            <consortium name="The Broad Institute Genome Sequencing Center for Infectious Disease"/>
            <person name="Wu L."/>
            <person name="Ma J."/>
        </authorList>
    </citation>
    <scope>NUCLEOTIDE SEQUENCE [LARGE SCALE GENOMIC DNA]</scope>
    <source>
        <strain evidence="5">JCM 12165</strain>
    </source>
</reference>
<dbReference type="SUPFAM" id="SSF55729">
    <property type="entry name" value="Acyl-CoA N-acyltransferases (Nat)"/>
    <property type="match status" value="1"/>
</dbReference>
<dbReference type="GO" id="GO:0016746">
    <property type="term" value="F:acyltransferase activity"/>
    <property type="evidence" value="ECO:0007669"/>
    <property type="project" value="UniProtKB-KW"/>
</dbReference>
<name>A0ABW4FX79_9PSEU</name>
<protein>
    <submittedName>
        <fullName evidence="4">GNAT family N-acetyltransferase</fullName>
        <ecNumber evidence="4">2.3.-.-</ecNumber>
    </submittedName>
</protein>
<keyword evidence="2 4" id="KW-0012">Acyltransferase</keyword>
<evidence type="ECO:0000256" key="1">
    <source>
        <dbReference type="ARBA" id="ARBA00022679"/>
    </source>
</evidence>
<dbReference type="EC" id="2.3.-.-" evidence="4"/>
<evidence type="ECO:0000313" key="4">
    <source>
        <dbReference type="EMBL" id="MFD1534556.1"/>
    </source>
</evidence>
<dbReference type="EMBL" id="JBHUCP010000036">
    <property type="protein sequence ID" value="MFD1534556.1"/>
    <property type="molecule type" value="Genomic_DNA"/>
</dbReference>